<dbReference type="RefSeq" id="XP_037162166.1">
    <property type="nucleotide sequence ID" value="XM_037310850.1"/>
</dbReference>
<evidence type="ECO:0000256" key="1">
    <source>
        <dbReference type="SAM" id="MobiDB-lite"/>
    </source>
</evidence>
<feature type="compositionally biased region" description="Basic and acidic residues" evidence="1">
    <location>
        <begin position="394"/>
        <end position="408"/>
    </location>
</feature>
<gene>
    <name evidence="3" type="ORF">HO173_008954</name>
</gene>
<dbReference type="OrthoDB" id="5062908at2759"/>
<reference evidence="3 4" key="1">
    <citation type="journal article" date="2020" name="Genomics">
        <title>Complete, high-quality genomes from long-read metagenomic sequencing of two wolf lichen thalli reveals enigmatic genome architecture.</title>
        <authorList>
            <person name="McKenzie S.K."/>
            <person name="Walston R.F."/>
            <person name="Allen J.L."/>
        </authorList>
    </citation>
    <scope>NUCLEOTIDE SEQUENCE [LARGE SCALE GENOMIC DNA]</scope>
    <source>
        <strain evidence="3">WasteWater2</strain>
    </source>
</reference>
<feature type="domain" description="C2H2-type" evidence="2">
    <location>
        <begin position="455"/>
        <end position="481"/>
    </location>
</feature>
<dbReference type="InterPro" id="IPR013087">
    <property type="entry name" value="Znf_C2H2_type"/>
</dbReference>
<feature type="region of interest" description="Disordered" evidence="1">
    <location>
        <begin position="390"/>
        <end position="409"/>
    </location>
</feature>
<feature type="region of interest" description="Disordered" evidence="1">
    <location>
        <begin position="1"/>
        <end position="115"/>
    </location>
</feature>
<dbReference type="SMART" id="SM00355">
    <property type="entry name" value="ZnF_C2H2"/>
    <property type="match status" value="2"/>
</dbReference>
<protein>
    <recommendedName>
        <fullName evidence="2">C2H2-type domain-containing protein</fullName>
    </recommendedName>
</protein>
<organism evidence="3 4">
    <name type="scientific">Letharia columbiana</name>
    <dbReference type="NCBI Taxonomy" id="112416"/>
    <lineage>
        <taxon>Eukaryota</taxon>
        <taxon>Fungi</taxon>
        <taxon>Dikarya</taxon>
        <taxon>Ascomycota</taxon>
        <taxon>Pezizomycotina</taxon>
        <taxon>Lecanoromycetes</taxon>
        <taxon>OSLEUM clade</taxon>
        <taxon>Lecanoromycetidae</taxon>
        <taxon>Lecanorales</taxon>
        <taxon>Lecanorineae</taxon>
        <taxon>Parmeliaceae</taxon>
        <taxon>Letharia</taxon>
    </lineage>
</organism>
<evidence type="ECO:0000313" key="4">
    <source>
        <dbReference type="Proteomes" id="UP000578531"/>
    </source>
</evidence>
<dbReference type="InterPro" id="IPR059095">
    <property type="entry name" value="Znf_C2H2_17_2nd"/>
</dbReference>
<sequence>MSNHKKNSLAPSKKQQSGTALKKSSLLAGSRGNGKKPHGQGSQPMDASTGQQNYQTSGQGHVDMEQSSFSHSASIVRPDHRSCEQDRIAQQDRVAQWAANSATNPDSATGHAFPGYDSASYRNDMPVTNVAHETPGAFPFPYSDMMRDPSQFSSMYQSYGVEETYHDMGATSAGLQFSGMDMAFEMPQSHAFDMTQLIQGEQHYTNGSPVNNLAYQIMTTGGFFPGPAEIHPPMVLGNNDGGYALPAEWDHQVMYQENAVGVSLPLEYSPASGLAPSMSSSYSQHSFLGQLPDTPVSMDLHEDWPVGEAGMNENFPHFSTGGAMQIQPAFNLPTDSERFAFQTNDDNLLPSDFPLSTIRPSTSFQRIPLPMDAWVGPEMMDPAFGFSSYPGMDGSRRSSDGEAGRNARENPLYKAVPQEDGLYHCPFAATDGCSKSPEKLKCNYDKHLDSHLKPYRCKSNECSDTHFSSTACLLRHEREAHGMHGHGAKPFLCKFEGCERAHENHGFPRRWNLLDHMKRVHGYSGSEPSNNSDSPSPSDSSSHNSHKDPTNGQRKRRTPSPTENVVAKRAKLATSRADGQASTSGSGSVAMAIREQTGPHRSQQYPPEELLLRDHQVRLESRLRNRDFSDPQALKQYHGDNAMFENLARKVYGRK</sequence>
<dbReference type="AlphaFoldDB" id="A0A8H6FQ88"/>
<feature type="domain" description="C2H2-type" evidence="2">
    <location>
        <begin position="491"/>
        <end position="521"/>
    </location>
</feature>
<comment type="caution">
    <text evidence="3">The sequence shown here is derived from an EMBL/GenBank/DDBJ whole genome shotgun (WGS) entry which is preliminary data.</text>
</comment>
<accession>A0A8H6FQ88</accession>
<evidence type="ECO:0000259" key="2">
    <source>
        <dbReference type="SMART" id="SM00355"/>
    </source>
</evidence>
<feature type="compositionally biased region" description="Polar residues" evidence="1">
    <location>
        <begin position="8"/>
        <end position="19"/>
    </location>
</feature>
<dbReference type="Pfam" id="PF26177">
    <property type="entry name" value="zf_C2H2_17_1st"/>
    <property type="match status" value="1"/>
</dbReference>
<feature type="compositionally biased region" description="Basic and acidic residues" evidence="1">
    <location>
        <begin position="77"/>
        <end position="90"/>
    </location>
</feature>
<feature type="region of interest" description="Disordered" evidence="1">
    <location>
        <begin position="522"/>
        <end position="588"/>
    </location>
</feature>
<dbReference type="InterPro" id="IPR059009">
    <property type="entry name" value="Znf_C2H2_17_1st"/>
</dbReference>
<feature type="compositionally biased region" description="Polar residues" evidence="1">
    <location>
        <begin position="98"/>
        <end position="107"/>
    </location>
</feature>
<dbReference type="Proteomes" id="UP000578531">
    <property type="component" value="Unassembled WGS sequence"/>
</dbReference>
<keyword evidence="4" id="KW-1185">Reference proteome</keyword>
<name>A0A8H6FQ88_9LECA</name>
<proteinExistence type="predicted"/>
<evidence type="ECO:0000313" key="3">
    <source>
        <dbReference type="EMBL" id="KAF6232740.1"/>
    </source>
</evidence>
<dbReference type="Pfam" id="PF26176">
    <property type="entry name" value="zf_C2H2_17_2"/>
    <property type="match status" value="1"/>
</dbReference>
<feature type="compositionally biased region" description="Low complexity" evidence="1">
    <location>
        <begin position="528"/>
        <end position="543"/>
    </location>
</feature>
<dbReference type="Gene3D" id="3.30.160.60">
    <property type="entry name" value="Classic Zinc Finger"/>
    <property type="match status" value="1"/>
</dbReference>
<dbReference type="GeneID" id="59290608"/>
<dbReference type="EMBL" id="JACCJC010000045">
    <property type="protein sequence ID" value="KAF6232740.1"/>
    <property type="molecule type" value="Genomic_DNA"/>
</dbReference>
<feature type="compositionally biased region" description="Polar residues" evidence="1">
    <location>
        <begin position="40"/>
        <end position="73"/>
    </location>
</feature>